<dbReference type="InterPro" id="IPR006224">
    <property type="entry name" value="PsdUridine_synth_RluA-like_CS"/>
</dbReference>
<accession>A0ABT0KPY0</accession>
<gene>
    <name evidence="2" type="ORF">L2737_10960</name>
</gene>
<dbReference type="CDD" id="cd02869">
    <property type="entry name" value="PseudoU_synth_RluA_like"/>
    <property type="match status" value="1"/>
</dbReference>
<evidence type="ECO:0000313" key="3">
    <source>
        <dbReference type="Proteomes" id="UP001202134"/>
    </source>
</evidence>
<dbReference type="Gene3D" id="3.30.2350.10">
    <property type="entry name" value="Pseudouridine synthase"/>
    <property type="match status" value="1"/>
</dbReference>
<dbReference type="RefSeq" id="WP_248955724.1">
    <property type="nucleotide sequence ID" value="NZ_JAKIKU010000005.1"/>
</dbReference>
<feature type="domain" description="Pseudouridine synthase RsuA/RluA-like" evidence="1">
    <location>
        <begin position="21"/>
        <end position="199"/>
    </location>
</feature>
<reference evidence="2 3" key="1">
    <citation type="submission" date="2022-01" db="EMBL/GenBank/DDBJ databases">
        <title>Whole genome-based taxonomy of the Shewanellaceae.</title>
        <authorList>
            <person name="Martin-Rodriguez A.J."/>
        </authorList>
    </citation>
    <scope>NUCLEOTIDE SEQUENCE [LARGE SCALE GENOMIC DNA]</scope>
    <source>
        <strain evidence="2 3">DSM 24955</strain>
    </source>
</reference>
<dbReference type="PANTHER" id="PTHR21600:SF89">
    <property type="entry name" value="RIBOSOMAL LARGE SUBUNIT PSEUDOURIDINE SYNTHASE A"/>
    <property type="match status" value="1"/>
</dbReference>
<dbReference type="InterPro" id="IPR050188">
    <property type="entry name" value="RluA_PseudoU_synthase"/>
</dbReference>
<dbReference type="Proteomes" id="UP001202134">
    <property type="component" value="Unassembled WGS sequence"/>
</dbReference>
<organism evidence="2 3">
    <name type="scientific">Shewanella electrodiphila</name>
    <dbReference type="NCBI Taxonomy" id="934143"/>
    <lineage>
        <taxon>Bacteria</taxon>
        <taxon>Pseudomonadati</taxon>
        <taxon>Pseudomonadota</taxon>
        <taxon>Gammaproteobacteria</taxon>
        <taxon>Alteromonadales</taxon>
        <taxon>Shewanellaceae</taxon>
        <taxon>Shewanella</taxon>
    </lineage>
</organism>
<comment type="caution">
    <text evidence="2">The sequence shown here is derived from an EMBL/GenBank/DDBJ whole genome shotgun (WGS) entry which is preliminary data.</text>
</comment>
<dbReference type="SUPFAM" id="SSF55120">
    <property type="entry name" value="Pseudouridine synthase"/>
    <property type="match status" value="1"/>
</dbReference>
<dbReference type="PROSITE" id="PS01129">
    <property type="entry name" value="PSI_RLU"/>
    <property type="match status" value="1"/>
</dbReference>
<name>A0ABT0KPY0_9GAMM</name>
<sequence length="248" mass="27619">MTEFIAPPCAEQISILYQDEHLLLINKPSGLLSLSGKNPLNKDSVHYRLVQDFPTATLVHRLDFGTSGIMLVALNKTINGQLTKQFQDKTINKRYHAVLHGHLSDELKSTGVINAAIAKDVDNFPYMKICSDTGKQALTEFEVIEESFVNANANVGASINVYANINVNVEKSEQKVPVTRVKFTPITGRTHQLRIHSQHIGHPILGCDLYRNAISETLASRLLLHASYLSFTHPVTGIRFEIDCDIPF</sequence>
<protein>
    <submittedName>
        <fullName evidence="2">RluA family pseudouridine synthase</fullName>
    </submittedName>
</protein>
<dbReference type="Pfam" id="PF00849">
    <property type="entry name" value="PseudoU_synth_2"/>
    <property type="match status" value="1"/>
</dbReference>
<evidence type="ECO:0000313" key="2">
    <source>
        <dbReference type="EMBL" id="MCL1045844.1"/>
    </source>
</evidence>
<dbReference type="PANTHER" id="PTHR21600">
    <property type="entry name" value="MITOCHONDRIAL RNA PSEUDOURIDINE SYNTHASE"/>
    <property type="match status" value="1"/>
</dbReference>
<keyword evidence="3" id="KW-1185">Reference proteome</keyword>
<proteinExistence type="predicted"/>
<evidence type="ECO:0000259" key="1">
    <source>
        <dbReference type="Pfam" id="PF00849"/>
    </source>
</evidence>
<dbReference type="InterPro" id="IPR006145">
    <property type="entry name" value="PsdUridine_synth_RsuA/RluA"/>
</dbReference>
<dbReference type="InterPro" id="IPR020103">
    <property type="entry name" value="PsdUridine_synth_cat_dom_sf"/>
</dbReference>
<dbReference type="EMBL" id="JAKIKU010000005">
    <property type="protein sequence ID" value="MCL1045844.1"/>
    <property type="molecule type" value="Genomic_DNA"/>
</dbReference>